<dbReference type="KEGG" id="pbl:PAAG_04080"/>
<dbReference type="HOGENOM" id="CLU_1778031_0_0_1"/>
<keyword evidence="2" id="KW-1185">Reference proteome</keyword>
<sequence length="146" mass="16334">MASFGGKFQIQCRGVRGYKEQIQKSAYENLGFAGGHHHTYVRVVINYHRITGVKRDERRCDFAHRENLQLIRSRVAIAAALGGLPVVVQVMNSSSDSENGLFERIIRTANSVAEEANRGGKTVAAKICSWVHRARSQKILGLRTWP</sequence>
<gene>
    <name evidence="1" type="ORF">PAAG_04080</name>
</gene>
<protein>
    <submittedName>
        <fullName evidence="1">Uncharacterized protein</fullName>
    </submittedName>
</protein>
<evidence type="ECO:0000313" key="1">
    <source>
        <dbReference type="EMBL" id="EEH33027.1"/>
    </source>
</evidence>
<organism evidence="1 2">
    <name type="scientific">Paracoccidioides lutzii (strain ATCC MYA-826 / Pb01)</name>
    <name type="common">Paracoccidioides brasiliensis</name>
    <dbReference type="NCBI Taxonomy" id="502779"/>
    <lineage>
        <taxon>Eukaryota</taxon>
        <taxon>Fungi</taxon>
        <taxon>Dikarya</taxon>
        <taxon>Ascomycota</taxon>
        <taxon>Pezizomycotina</taxon>
        <taxon>Eurotiomycetes</taxon>
        <taxon>Eurotiomycetidae</taxon>
        <taxon>Onygenales</taxon>
        <taxon>Ajellomycetaceae</taxon>
        <taxon>Paracoccidioides</taxon>
    </lineage>
</organism>
<dbReference type="VEuPathDB" id="FungiDB:PAAG_04080"/>
<name>C1GZY6_PARBA</name>
<dbReference type="AlphaFoldDB" id="C1GZY6"/>
<proteinExistence type="predicted"/>
<dbReference type="Proteomes" id="UP000002059">
    <property type="component" value="Partially assembled WGS sequence"/>
</dbReference>
<dbReference type="EMBL" id="KN294001">
    <property type="protein sequence ID" value="EEH33027.1"/>
    <property type="molecule type" value="Genomic_DNA"/>
</dbReference>
<dbReference type="RefSeq" id="XP_002793808.1">
    <property type="nucleotide sequence ID" value="XM_002793762.1"/>
</dbReference>
<reference evidence="1 2" key="1">
    <citation type="journal article" date="2011" name="PLoS Genet.">
        <title>Comparative genomic analysis of human fungal pathogens causing paracoccidioidomycosis.</title>
        <authorList>
            <person name="Desjardins C.A."/>
            <person name="Champion M.D."/>
            <person name="Holder J.W."/>
            <person name="Muszewska A."/>
            <person name="Goldberg J."/>
            <person name="Bailao A.M."/>
            <person name="Brigido M.M."/>
            <person name="Ferreira M.E."/>
            <person name="Garcia A.M."/>
            <person name="Grynberg M."/>
            <person name="Gujja S."/>
            <person name="Heiman D.I."/>
            <person name="Henn M.R."/>
            <person name="Kodira C.D."/>
            <person name="Leon-Narvaez H."/>
            <person name="Longo L.V."/>
            <person name="Ma L.J."/>
            <person name="Malavazi I."/>
            <person name="Matsuo A.L."/>
            <person name="Morais F.V."/>
            <person name="Pereira M."/>
            <person name="Rodriguez-Brito S."/>
            <person name="Sakthikumar S."/>
            <person name="Salem-Izacc S.M."/>
            <person name="Sykes S.M."/>
            <person name="Teixeira M.M."/>
            <person name="Vallejo M.C."/>
            <person name="Walter M.E."/>
            <person name="Yandava C."/>
            <person name="Young S."/>
            <person name="Zeng Q."/>
            <person name="Zucker J."/>
            <person name="Felipe M.S."/>
            <person name="Goldman G.H."/>
            <person name="Haas B.J."/>
            <person name="McEwen J.G."/>
            <person name="Nino-Vega G."/>
            <person name="Puccia R."/>
            <person name="San-Blas G."/>
            <person name="Soares C.M."/>
            <person name="Birren B.W."/>
            <person name="Cuomo C.A."/>
        </authorList>
    </citation>
    <scope>NUCLEOTIDE SEQUENCE [LARGE SCALE GENOMIC DNA]</scope>
    <source>
        <strain evidence="2">ATCC MYA-826 / Pb01</strain>
    </source>
</reference>
<dbReference type="GeneID" id="9097063"/>
<accession>C1GZY6</accession>
<evidence type="ECO:0000313" key="2">
    <source>
        <dbReference type="Proteomes" id="UP000002059"/>
    </source>
</evidence>